<dbReference type="Gene3D" id="1.10.3020.20">
    <property type="match status" value="1"/>
</dbReference>
<reference evidence="4" key="1">
    <citation type="journal article" date="2017" name="Genome Biol.">
        <title>Comparative genomics reveals high biological diversity and specific adaptations in the industrially and medically important fungal genus Aspergillus.</title>
        <authorList>
            <person name="de Vries R.P."/>
            <person name="Riley R."/>
            <person name="Wiebenga A."/>
            <person name="Aguilar-Osorio G."/>
            <person name="Amillis S."/>
            <person name="Uchima C.A."/>
            <person name="Anderluh G."/>
            <person name="Asadollahi M."/>
            <person name="Askin M."/>
            <person name="Barry K."/>
            <person name="Battaglia E."/>
            <person name="Bayram O."/>
            <person name="Benocci T."/>
            <person name="Braus-Stromeyer S.A."/>
            <person name="Caldana C."/>
            <person name="Canovas D."/>
            <person name="Cerqueira G.C."/>
            <person name="Chen F."/>
            <person name="Chen W."/>
            <person name="Choi C."/>
            <person name="Clum A."/>
            <person name="Dos Santos R.A."/>
            <person name="Damasio A.R."/>
            <person name="Diallinas G."/>
            <person name="Emri T."/>
            <person name="Fekete E."/>
            <person name="Flipphi M."/>
            <person name="Freyberg S."/>
            <person name="Gallo A."/>
            <person name="Gournas C."/>
            <person name="Habgood R."/>
            <person name="Hainaut M."/>
            <person name="Harispe M.L."/>
            <person name="Henrissat B."/>
            <person name="Hilden K.S."/>
            <person name="Hope R."/>
            <person name="Hossain A."/>
            <person name="Karabika E."/>
            <person name="Karaffa L."/>
            <person name="Karanyi Z."/>
            <person name="Krasevec N."/>
            <person name="Kuo A."/>
            <person name="Kusch H."/>
            <person name="LaButti K."/>
            <person name="Lagendijk E.L."/>
            <person name="Lapidus A."/>
            <person name="Levasseur A."/>
            <person name="Lindquist E."/>
            <person name="Lipzen A."/>
            <person name="Logrieco A.F."/>
            <person name="MacCabe A."/>
            <person name="Maekelae M.R."/>
            <person name="Malavazi I."/>
            <person name="Melin P."/>
            <person name="Meyer V."/>
            <person name="Mielnichuk N."/>
            <person name="Miskei M."/>
            <person name="Molnar A.P."/>
            <person name="Mule G."/>
            <person name="Ngan C.Y."/>
            <person name="Orejas M."/>
            <person name="Orosz E."/>
            <person name="Ouedraogo J.P."/>
            <person name="Overkamp K.M."/>
            <person name="Park H.-S."/>
            <person name="Perrone G."/>
            <person name="Piumi F."/>
            <person name="Punt P.J."/>
            <person name="Ram A.F."/>
            <person name="Ramon A."/>
            <person name="Rauscher S."/>
            <person name="Record E."/>
            <person name="Riano-Pachon D.M."/>
            <person name="Robert V."/>
            <person name="Roehrig J."/>
            <person name="Ruller R."/>
            <person name="Salamov A."/>
            <person name="Salih N.S."/>
            <person name="Samson R.A."/>
            <person name="Sandor E."/>
            <person name="Sanguinetti M."/>
            <person name="Schuetze T."/>
            <person name="Sepcic K."/>
            <person name="Shelest E."/>
            <person name="Sherlock G."/>
            <person name="Sophianopoulou V."/>
            <person name="Squina F.M."/>
            <person name="Sun H."/>
            <person name="Susca A."/>
            <person name="Todd R.B."/>
            <person name="Tsang A."/>
            <person name="Unkles S.E."/>
            <person name="van de Wiele N."/>
            <person name="van Rossen-Uffink D."/>
            <person name="Oliveira J.V."/>
            <person name="Vesth T.C."/>
            <person name="Visser J."/>
            <person name="Yu J.-H."/>
            <person name="Zhou M."/>
            <person name="Andersen M.R."/>
            <person name="Archer D.B."/>
            <person name="Baker S.E."/>
            <person name="Benoit I."/>
            <person name="Brakhage A.A."/>
            <person name="Braus G.H."/>
            <person name="Fischer R."/>
            <person name="Frisvad J.C."/>
            <person name="Goldman G.H."/>
            <person name="Houbraken J."/>
            <person name="Oakley B."/>
            <person name="Pocsi I."/>
            <person name="Scazzocchio C."/>
            <person name="Seiboth B."/>
            <person name="vanKuyk P.A."/>
            <person name="Wortman J."/>
            <person name="Dyer P.S."/>
            <person name="Grigoriev I.V."/>
        </authorList>
    </citation>
    <scope>NUCLEOTIDE SEQUENCE [LARGE SCALE GENOMIC DNA]</scope>
    <source>
        <strain evidence="4">CBS 506.65</strain>
    </source>
</reference>
<evidence type="ECO:0000259" key="2">
    <source>
        <dbReference type="SMART" id="SM00939"/>
    </source>
</evidence>
<dbReference type="VEuPathDB" id="FungiDB:ASPZODRAFT_2051812"/>
<accession>A0A1L9SFY3</accession>
<dbReference type="Gene3D" id="2.60.120.260">
    <property type="entry name" value="Galactose-binding domain-like"/>
    <property type="match status" value="1"/>
</dbReference>
<dbReference type="SMART" id="SM00939">
    <property type="entry name" value="PepX_C"/>
    <property type="match status" value="1"/>
</dbReference>
<dbReference type="PANTHER" id="PTHR43056:SF10">
    <property type="entry name" value="COCE_NOND FAMILY, PUTATIVE (AFU_ORTHOLOGUE AFUA_7G00600)-RELATED"/>
    <property type="match status" value="1"/>
</dbReference>
<evidence type="ECO:0000313" key="3">
    <source>
        <dbReference type="EMBL" id="OJJ46081.1"/>
    </source>
</evidence>
<dbReference type="InterPro" id="IPR050585">
    <property type="entry name" value="Xaa-Pro_dipeptidyl-ppase/CocE"/>
</dbReference>
<dbReference type="InterPro" id="IPR005674">
    <property type="entry name" value="CocE/Ser_esterase"/>
</dbReference>
<feature type="domain" description="Xaa-Pro dipeptidyl-peptidase C-terminal" evidence="2">
    <location>
        <begin position="334"/>
        <end position="594"/>
    </location>
</feature>
<dbReference type="InterPro" id="IPR013736">
    <property type="entry name" value="Xaa-Pro_dipept_C"/>
</dbReference>
<sequence length="598" mass="67308">MTTEALKAQFPDLEWYKIPTPEDHPAYIYHGFEPGKTVLPKGHVRFPGRRAFPIDVILDRDVAIPMRDGVVLYADIFRSVESDQSEKVPAIIPWSPYGKTGTGTQHYDNMAPFRAGLPLDKTSGYEKFEAPDPAEWVQRGYAIVNVDARGINRSGGEVVFWGQQEAEDIYDTIDWLAKQPWCNGSVGMAGNSWLSIAQVNYASRLEHPALKALAPWECFTDPYRDLVARGGRKHNEGFHNLLLTGFAGPQTTAENLPGMIAKRPLYDEYWESKYIHTENITVPLYILASYSTMLHTRGSLQTFRTARSAHKWLRVHPHQEWYDLYRPEIVDDLQRYFDRFLKGIDNGWEHDTPPVRLSLLGFEASGSPATTIRERAEQEYPLARQTLKTFYLNAMTKSLQADPVAAAASVSHAGHDLQASSDFTLFFDGYTEIAGYAKVRLWMCCQQHDDMDVAVQIRKISAQGIPLAHLNYPCPDALSIDDVPDVNTAKTLGPQGFLRASHSISRDASQSTEQEIFYRHDRREPVGLGTIVPLEITLWPMGMVFAPGEGIMLRVSGHDMCLPEVELIRPTTAEDENVGEHEIHAGGRYDSCLVLPFL</sequence>
<dbReference type="EMBL" id="KV878343">
    <property type="protein sequence ID" value="OJJ46081.1"/>
    <property type="molecule type" value="Genomic_DNA"/>
</dbReference>
<evidence type="ECO:0000256" key="1">
    <source>
        <dbReference type="ARBA" id="ARBA00022801"/>
    </source>
</evidence>
<evidence type="ECO:0000313" key="4">
    <source>
        <dbReference type="Proteomes" id="UP000184188"/>
    </source>
</evidence>
<dbReference type="AlphaFoldDB" id="A0A1L9SFY3"/>
<dbReference type="Pfam" id="PF02129">
    <property type="entry name" value="Peptidase_S15"/>
    <property type="match status" value="1"/>
</dbReference>
<organism evidence="3 4">
    <name type="scientific">Penicilliopsis zonata CBS 506.65</name>
    <dbReference type="NCBI Taxonomy" id="1073090"/>
    <lineage>
        <taxon>Eukaryota</taxon>
        <taxon>Fungi</taxon>
        <taxon>Dikarya</taxon>
        <taxon>Ascomycota</taxon>
        <taxon>Pezizomycotina</taxon>
        <taxon>Eurotiomycetes</taxon>
        <taxon>Eurotiomycetidae</taxon>
        <taxon>Eurotiales</taxon>
        <taxon>Aspergillaceae</taxon>
        <taxon>Penicilliopsis</taxon>
    </lineage>
</organism>
<keyword evidence="1" id="KW-0378">Hydrolase</keyword>
<proteinExistence type="predicted"/>
<dbReference type="GO" id="GO:0008239">
    <property type="term" value="F:dipeptidyl-peptidase activity"/>
    <property type="evidence" value="ECO:0007669"/>
    <property type="project" value="InterPro"/>
</dbReference>
<dbReference type="SUPFAM" id="SSF53474">
    <property type="entry name" value="alpha/beta-Hydrolases"/>
    <property type="match status" value="1"/>
</dbReference>
<dbReference type="RefSeq" id="XP_022580591.1">
    <property type="nucleotide sequence ID" value="XM_022727609.1"/>
</dbReference>
<dbReference type="Gene3D" id="3.40.50.1820">
    <property type="entry name" value="alpha/beta hydrolase"/>
    <property type="match status" value="1"/>
</dbReference>
<protein>
    <recommendedName>
        <fullName evidence="2">Xaa-Pro dipeptidyl-peptidase C-terminal domain-containing protein</fullName>
    </recommendedName>
</protein>
<dbReference type="PANTHER" id="PTHR43056">
    <property type="entry name" value="PEPTIDASE S9 PROLYL OLIGOPEPTIDASE"/>
    <property type="match status" value="1"/>
</dbReference>
<dbReference type="NCBIfam" id="TIGR00976">
    <property type="entry name" value="CocE_NonD"/>
    <property type="match status" value="1"/>
</dbReference>
<dbReference type="InterPro" id="IPR008979">
    <property type="entry name" value="Galactose-bd-like_sf"/>
</dbReference>
<dbReference type="GeneID" id="34614073"/>
<gene>
    <name evidence="3" type="ORF">ASPZODRAFT_2051812</name>
</gene>
<dbReference type="STRING" id="1073090.A0A1L9SFY3"/>
<dbReference type="InterPro" id="IPR000383">
    <property type="entry name" value="Xaa-Pro-like_dom"/>
</dbReference>
<dbReference type="Proteomes" id="UP000184188">
    <property type="component" value="Unassembled WGS sequence"/>
</dbReference>
<dbReference type="OrthoDB" id="2578740at2759"/>
<dbReference type="InterPro" id="IPR029058">
    <property type="entry name" value="AB_hydrolase_fold"/>
</dbReference>
<dbReference type="SUPFAM" id="SSF49785">
    <property type="entry name" value="Galactose-binding domain-like"/>
    <property type="match status" value="1"/>
</dbReference>
<name>A0A1L9SFY3_9EURO</name>
<dbReference type="Pfam" id="PF08530">
    <property type="entry name" value="PepX_C"/>
    <property type="match status" value="1"/>
</dbReference>
<keyword evidence="4" id="KW-1185">Reference proteome</keyword>